<dbReference type="PRINTS" id="PR00420">
    <property type="entry name" value="RNGMNOXGNASE"/>
</dbReference>
<dbReference type="STRING" id="447093.C0NZ32"/>
<dbReference type="SUPFAM" id="SSF51905">
    <property type="entry name" value="FAD/NAD(P)-binding domain"/>
    <property type="match status" value="1"/>
</dbReference>
<feature type="domain" description="FAD-binding" evidence="6">
    <location>
        <begin position="1"/>
        <end position="326"/>
    </location>
</feature>
<keyword evidence="4" id="KW-0560">Oxidoreductase</keyword>
<feature type="transmembrane region" description="Helical" evidence="5">
    <location>
        <begin position="495"/>
        <end position="512"/>
    </location>
</feature>
<evidence type="ECO:0000313" key="8">
    <source>
        <dbReference type="Proteomes" id="UP000001631"/>
    </source>
</evidence>
<evidence type="ECO:0000313" key="7">
    <source>
        <dbReference type="EMBL" id="EEH03472.1"/>
    </source>
</evidence>
<dbReference type="GO" id="GO:0004497">
    <property type="term" value="F:monooxygenase activity"/>
    <property type="evidence" value="ECO:0007669"/>
    <property type="project" value="InterPro"/>
</dbReference>
<evidence type="ECO:0000256" key="1">
    <source>
        <dbReference type="ARBA" id="ARBA00007992"/>
    </source>
</evidence>
<dbReference type="Pfam" id="PF01494">
    <property type="entry name" value="FAD_binding_3"/>
    <property type="match status" value="1"/>
</dbReference>
<comment type="similarity">
    <text evidence="1">Belongs to the paxM FAD-dependent monooxygenase family.</text>
</comment>
<evidence type="ECO:0000256" key="3">
    <source>
        <dbReference type="ARBA" id="ARBA00022827"/>
    </source>
</evidence>
<organism evidence="7 8">
    <name type="scientific">Ajellomyces capsulatus (strain G186AR / H82 / ATCC MYA-2454 / RMSCC 2432)</name>
    <name type="common">Darling's disease fungus</name>
    <name type="synonym">Histoplasma capsulatum</name>
    <dbReference type="NCBI Taxonomy" id="447093"/>
    <lineage>
        <taxon>Eukaryota</taxon>
        <taxon>Fungi</taxon>
        <taxon>Dikarya</taxon>
        <taxon>Ascomycota</taxon>
        <taxon>Pezizomycotina</taxon>
        <taxon>Eurotiomycetes</taxon>
        <taxon>Eurotiomycetidae</taxon>
        <taxon>Onygenales</taxon>
        <taxon>Ajellomycetaceae</taxon>
        <taxon>Histoplasma</taxon>
    </lineage>
</organism>
<feature type="transmembrane region" description="Helical" evidence="5">
    <location>
        <begin position="740"/>
        <end position="766"/>
    </location>
</feature>
<sequence length="786" mass="88199">MLQKHGIDFLVLEAYPEIAPQVGASIGFQPHGLRILDQLGMYQELRKQVSAVDKFEMRNDKGELLVTFPDAENTFVQRHGYPLIFLERQLALNILYSHLDKSKVLTGKAVCNVALLQNGVTVTTKDGDLYSADIIVGCDGTHSTVRREMVRLASETSPGHFPAREFDDMRCDYGCVFGISKVSSPLPIGSFTSVLRRNNSYGILGGLHGRVYWFHFFKLQNRAYGAGIPRFSKEDESRHIQEHENDILTPNLKFKDLVKGKVACNMTALPEYIVQQWHHNRIITIGDSAHKFHPIAGHGGNSALESSAALTNALVRALKESISNELSTSQISDIFQEVQDLRHKTVKRLIAVSHSQQRLQSLETLFLRFVALHVLPRVHKDRVINNSSESCPPAQRLENVGLPPRITLVPYDSDLLSPPCCRGWYSWVLASFFFALSAVQFWAMDIWAVLARAPGLFEKANVAPFTGIEFLDKILVIPLPRYAAWNMEVTPCFTIVQMYLYFSLFPIVAISTTESCRKRNSLNLLTFFSTSFWAIIYHAFGIAVAAPLHCAAYILTSSNVHYWWPVSRQVPTSYAKTLLPALVLGYLLPPLLSFKGYSGHCIAEAIALTLHRAPIYVNTLLIIFSTVYAMFYPDSHRTPPADKPMPDIPCLNRVYLWSLSVATLVHVLIISTALSPRYLDLSISHIFTPHSSSLQSIFVVFGDIRMLWLAGFWVFWIATAVWCILAVWDMNRVGRARVNLGVAVVVIAMGIAAVGPGAVTAAVWYWREEKMAKVFFSKVEENSRAH</sequence>
<keyword evidence="5" id="KW-0812">Transmembrane</keyword>
<dbReference type="PANTHER" id="PTHR47356:SF2">
    <property type="entry name" value="FAD-BINDING DOMAIN-CONTAINING PROTEIN-RELATED"/>
    <property type="match status" value="1"/>
</dbReference>
<reference evidence="7" key="1">
    <citation type="submission" date="2009-02" db="EMBL/GenBank/DDBJ databases">
        <title>The Genome Sequence of Ajellomyces capsulatus strain G186AR.</title>
        <authorList>
            <consortium name="The Broad Institute Genome Sequencing Platform"/>
            <person name="Champion M."/>
            <person name="Cuomo C."/>
            <person name="Ma L.-J."/>
            <person name="Henn M.R."/>
            <person name="Sil A."/>
            <person name="Goldman B."/>
            <person name="Young S.K."/>
            <person name="Kodira C.D."/>
            <person name="Zeng Q."/>
            <person name="Koehrsen M."/>
            <person name="Alvarado L."/>
            <person name="Berlin A."/>
            <person name="Borenstein D."/>
            <person name="Chen Z."/>
            <person name="Engels R."/>
            <person name="Freedman E."/>
            <person name="Gellesch M."/>
            <person name="Goldberg J."/>
            <person name="Griggs A."/>
            <person name="Gujja S."/>
            <person name="Heiman D."/>
            <person name="Hepburn T."/>
            <person name="Howarth C."/>
            <person name="Jen D."/>
            <person name="Larson L."/>
            <person name="Lewis B."/>
            <person name="Mehta T."/>
            <person name="Park D."/>
            <person name="Pearson M."/>
            <person name="Roberts A."/>
            <person name="Saif S."/>
            <person name="Shea T."/>
            <person name="Shenoy N."/>
            <person name="Sisk P."/>
            <person name="Stolte C."/>
            <person name="Sykes S."/>
            <person name="Walk T."/>
            <person name="White J."/>
            <person name="Yandava C."/>
            <person name="Klein B."/>
            <person name="McEwen J.G."/>
            <person name="Puccia R."/>
            <person name="Goldman G.H."/>
            <person name="Felipe M.S."/>
            <person name="Nino-Vega G."/>
            <person name="San-Blas G."/>
            <person name="Taylor J."/>
            <person name="Mendoza L."/>
            <person name="Galagan J."/>
            <person name="Nusbaum C."/>
            <person name="Birren B."/>
        </authorList>
    </citation>
    <scope>NUCLEOTIDE SEQUENCE</scope>
    <source>
        <strain evidence="7">G186AR</strain>
    </source>
</reference>
<gene>
    <name evidence="7" type="ORF">HCBG_08412</name>
</gene>
<dbReference type="InParanoid" id="C0NZ32"/>
<keyword evidence="3" id="KW-0274">FAD</keyword>
<dbReference type="GO" id="GO:0071949">
    <property type="term" value="F:FAD binding"/>
    <property type="evidence" value="ECO:0007669"/>
    <property type="project" value="InterPro"/>
</dbReference>
<dbReference type="HOGENOM" id="CLU_009665_12_0_1"/>
<dbReference type="RefSeq" id="XP_045283953.1">
    <property type="nucleotide sequence ID" value="XM_045435461.1"/>
</dbReference>
<name>C0NZ32_AJECG</name>
<protein>
    <recommendedName>
        <fullName evidence="6">FAD-binding domain-containing protein</fullName>
    </recommendedName>
</protein>
<dbReference type="AlphaFoldDB" id="C0NZ32"/>
<accession>C0NZ32</accession>
<evidence type="ECO:0000259" key="6">
    <source>
        <dbReference type="Pfam" id="PF01494"/>
    </source>
</evidence>
<feature type="transmembrane region" description="Helical" evidence="5">
    <location>
        <begin position="615"/>
        <end position="634"/>
    </location>
</feature>
<dbReference type="InterPro" id="IPR002938">
    <property type="entry name" value="FAD-bd"/>
</dbReference>
<feature type="transmembrane region" description="Helical" evidence="5">
    <location>
        <begin position="654"/>
        <end position="674"/>
    </location>
</feature>
<evidence type="ECO:0000256" key="5">
    <source>
        <dbReference type="SAM" id="Phobius"/>
    </source>
</evidence>
<dbReference type="PANTHER" id="PTHR47356">
    <property type="entry name" value="FAD-DEPENDENT MONOOXYGENASE ASQG-RELATED"/>
    <property type="match status" value="1"/>
</dbReference>
<feature type="transmembrane region" description="Helical" evidence="5">
    <location>
        <begin position="524"/>
        <end position="554"/>
    </location>
</feature>
<dbReference type="EMBL" id="GG663377">
    <property type="protein sequence ID" value="EEH03472.1"/>
    <property type="molecule type" value="Genomic_DNA"/>
</dbReference>
<keyword evidence="5" id="KW-1133">Transmembrane helix</keyword>
<evidence type="ECO:0000256" key="2">
    <source>
        <dbReference type="ARBA" id="ARBA00022630"/>
    </source>
</evidence>
<keyword evidence="2" id="KW-0285">Flavoprotein</keyword>
<keyword evidence="5" id="KW-0472">Membrane</keyword>
<dbReference type="GeneID" id="69041428"/>
<proteinExistence type="inferred from homology"/>
<keyword evidence="8" id="KW-1185">Reference proteome</keyword>
<dbReference type="InterPro" id="IPR036188">
    <property type="entry name" value="FAD/NAD-bd_sf"/>
</dbReference>
<dbReference type="InterPro" id="IPR050562">
    <property type="entry name" value="FAD_mOase_fung"/>
</dbReference>
<dbReference type="Gene3D" id="3.50.50.60">
    <property type="entry name" value="FAD/NAD(P)-binding domain"/>
    <property type="match status" value="1"/>
</dbReference>
<feature type="transmembrane region" description="Helical" evidence="5">
    <location>
        <begin position="707"/>
        <end position="728"/>
    </location>
</feature>
<dbReference type="Proteomes" id="UP000001631">
    <property type="component" value="Unassembled WGS sequence"/>
</dbReference>
<dbReference type="VEuPathDB" id="FungiDB:I7I50_08794"/>
<feature type="transmembrane region" description="Helical" evidence="5">
    <location>
        <begin position="574"/>
        <end position="594"/>
    </location>
</feature>
<evidence type="ECO:0000256" key="4">
    <source>
        <dbReference type="ARBA" id="ARBA00023002"/>
    </source>
</evidence>